<dbReference type="PROSITE" id="PS01186">
    <property type="entry name" value="EGF_2"/>
    <property type="match status" value="1"/>
</dbReference>
<dbReference type="InterPro" id="IPR056737">
    <property type="entry name" value="Beta-prop_ATRN-MKLN-like"/>
</dbReference>
<feature type="disulfide bond" evidence="13">
    <location>
        <begin position="829"/>
        <end position="839"/>
    </location>
</feature>
<feature type="disulfide bond" evidence="13">
    <location>
        <begin position="847"/>
        <end position="856"/>
    </location>
</feature>
<dbReference type="AlphaFoldDB" id="T1IQI0"/>
<dbReference type="InterPro" id="IPR005612">
    <property type="entry name" value="CCAAT-binding_factor"/>
</dbReference>
<dbReference type="CDD" id="cd00041">
    <property type="entry name" value="CUB"/>
    <property type="match status" value="1"/>
</dbReference>
<comment type="similarity">
    <text evidence="3">Belongs to the CBF/MAK21 family.</text>
</comment>
<dbReference type="GO" id="GO:0016020">
    <property type="term" value="C:membrane"/>
    <property type="evidence" value="ECO:0007669"/>
    <property type="project" value="UniProtKB-SubCell"/>
</dbReference>
<organism evidence="18 19">
    <name type="scientific">Strigamia maritima</name>
    <name type="common">European centipede</name>
    <name type="synonym">Geophilus maritimus</name>
    <dbReference type="NCBI Taxonomy" id="126957"/>
    <lineage>
        <taxon>Eukaryota</taxon>
        <taxon>Metazoa</taxon>
        <taxon>Ecdysozoa</taxon>
        <taxon>Arthropoda</taxon>
        <taxon>Myriapoda</taxon>
        <taxon>Chilopoda</taxon>
        <taxon>Pleurostigmophora</taxon>
        <taxon>Geophilomorpha</taxon>
        <taxon>Linotaeniidae</taxon>
        <taxon>Strigamia</taxon>
    </lineage>
</organism>
<evidence type="ECO:0000256" key="6">
    <source>
        <dbReference type="ARBA" id="ARBA00022737"/>
    </source>
</evidence>
<dbReference type="SMART" id="SM00181">
    <property type="entry name" value="EGF"/>
    <property type="match status" value="2"/>
</dbReference>
<evidence type="ECO:0000256" key="10">
    <source>
        <dbReference type="ARBA" id="ARBA00023242"/>
    </source>
</evidence>
<keyword evidence="6" id="KW-0677">Repeat</keyword>
<dbReference type="Pfam" id="PF00431">
    <property type="entry name" value="CUB"/>
    <property type="match status" value="1"/>
</dbReference>
<dbReference type="GO" id="GO:0006270">
    <property type="term" value="P:DNA replication initiation"/>
    <property type="evidence" value="ECO:0007669"/>
    <property type="project" value="TreeGrafter"/>
</dbReference>
<name>T1IQI0_STRMM</name>
<keyword evidence="7" id="KW-1133">Transmembrane helix</keyword>
<evidence type="ECO:0000256" key="14">
    <source>
        <dbReference type="SAM" id="Coils"/>
    </source>
</evidence>
<dbReference type="PANTHER" id="PTHR14428">
    <property type="entry name" value="NUCLEOLAR COMPLEX PROTEIN 3"/>
    <property type="match status" value="1"/>
</dbReference>
<sequence length="1127" mass="128673">MAKRAHNIKRANKHLNRLQKQGKLKKKKKLPTKQEKFVKTKKNEKDVKHEARHEEEEMDDCDPTDMLEAGDLQELVKTHHKSNVRTNQIKRKNQSSDDETDYESAPRKWFGIDDTKRTVKAVLPIKGIKGIVPQFIEVKDKIEEINVSNGGVAAQEQIAEVTNQSNISKTVSTVELYATRNKKLSARKLKIASLGTKIIENPEENVKHLKELRLMMDEKDRDIFVTVRKLVSVSLLEVFKDILPDYRIRIKSDKETKVRLKKETKLLQEYEDAVLRNYKGYLQRLEKMLEGLRNRKKKKRVWISDLICSTFHRVFKEDKVGAISLECVKAIHKLLKEKTFNVQNKVLDTLLSLRVRDIIKADVDGKRFLTKKEKVAKMSKKERKRSKQMDQLEKELRETKAEESKEIKSKFQTEVLSQVFLIYFKILKRDTKSQVLASVLEGLAKFAHLINVEFFDDLISILHKLIESGNLTYRENLHCVQTVFTILSGQGSALNVDPQRFYTHLYRHLFHFHTGTSNSDMPTLLECLDLMFIKRRKQVTFYRILAFIKRLCIVSTQVGHDGSIALLMCIRSLMQSHKPADILLDTDNSQGNGVYLPNLDEPEHCHANASSLWELHLLRKHYHPLVSKISNHLLHGSPITGEGQLPMEFCNKSPVELWNVFDTSLMEFKPEMVPPKVAQRSRKRKIAEMGSSYMNEKISKVQKMFNLSENSKIYMLTNKQGFITDGPGNYSFDIQCTWLIETNEPNSTLWLRLEHFATECSWDHLYIFDGDSMFSPLLAAYSGLILQAPHPGEDIPEVVASSGSAFLHFFSDVAYNMTGFNISYSVNSCSQDCLGQGVCLEDGKCTCNAWRTGDGCDIPICPGDCGKGVCIKEQDICQCPPGYKGLDCSQVEAEGYWMPAVARHRHLGRASHQALNYNGWMWVFGGESFQDDTFDIFKYKFSTSVWELVKTEGVQTPGPRYGHSVAEYNGKAYVFGGILSNGNITDELWVFDFKGNTWTFGENQKGVYKFDPTPPLEVVGHTATVVNDRMIIIFGHSPVYGYMNTVQEYVLSTQDWLLVNASGAIIKGGYGHTSIYDPITKMIFVHGGYHSVSLSSQTLSSVLYTYDPLKKIWQESVNAQQNTSVFA</sequence>
<dbReference type="GO" id="GO:0005730">
    <property type="term" value="C:nucleolus"/>
    <property type="evidence" value="ECO:0007669"/>
    <property type="project" value="UniProtKB-SubCell"/>
</dbReference>
<dbReference type="SUPFAM" id="SSF117281">
    <property type="entry name" value="Kelch motif"/>
    <property type="match status" value="1"/>
</dbReference>
<feature type="coiled-coil region" evidence="14">
    <location>
        <begin position="375"/>
        <end position="409"/>
    </location>
</feature>
<dbReference type="InterPro" id="IPR016024">
    <property type="entry name" value="ARM-type_fold"/>
</dbReference>
<dbReference type="InterPro" id="IPR015915">
    <property type="entry name" value="Kelch-typ_b-propeller"/>
</dbReference>
<dbReference type="SUPFAM" id="SSF48371">
    <property type="entry name" value="ARM repeat"/>
    <property type="match status" value="1"/>
</dbReference>
<dbReference type="eggNOG" id="KOG2153">
    <property type="taxonomic scope" value="Eukaryota"/>
</dbReference>
<feature type="region of interest" description="Disordered" evidence="15">
    <location>
        <begin position="77"/>
        <end position="104"/>
    </location>
</feature>
<dbReference type="InterPro" id="IPR016903">
    <property type="entry name" value="Nucleolar_cplx-assoc_3"/>
</dbReference>
<dbReference type="Proteomes" id="UP000014500">
    <property type="component" value="Unassembled WGS sequence"/>
</dbReference>
<dbReference type="EMBL" id="AFFK01018331">
    <property type="status" value="NOT_ANNOTATED_CDS"/>
    <property type="molecule type" value="Genomic_DNA"/>
</dbReference>
<evidence type="ECO:0000256" key="9">
    <source>
        <dbReference type="ARBA" id="ARBA00023157"/>
    </source>
</evidence>
<dbReference type="InterPro" id="IPR011501">
    <property type="entry name" value="Noc3_N"/>
</dbReference>
<evidence type="ECO:0000259" key="17">
    <source>
        <dbReference type="PROSITE" id="PS50026"/>
    </source>
</evidence>
<dbReference type="InterPro" id="IPR000742">
    <property type="entry name" value="EGF"/>
</dbReference>
<keyword evidence="13" id="KW-0245">EGF-like domain</keyword>
<dbReference type="Pfam" id="PF24981">
    <property type="entry name" value="Beta-prop_ATRN-LZTR1"/>
    <property type="match status" value="1"/>
</dbReference>
<dbReference type="HOGENOM" id="CLU_279553_0_0_1"/>
<keyword evidence="10" id="KW-0539">Nucleus</keyword>
<dbReference type="InterPro" id="IPR002049">
    <property type="entry name" value="LE_dom"/>
</dbReference>
<accession>T1IQI0</accession>
<dbReference type="PROSITE" id="PS01180">
    <property type="entry name" value="CUB"/>
    <property type="match status" value="1"/>
</dbReference>
<dbReference type="Gene3D" id="2.60.120.290">
    <property type="entry name" value="Spermadhesin, CUB domain"/>
    <property type="match status" value="1"/>
</dbReference>
<dbReference type="PhylomeDB" id="T1IQI0"/>
<dbReference type="STRING" id="126957.T1IQI0"/>
<keyword evidence="19" id="KW-1185">Reference proteome</keyword>
<dbReference type="PROSITE" id="PS50026">
    <property type="entry name" value="EGF_3"/>
    <property type="match status" value="1"/>
</dbReference>
<dbReference type="CDD" id="cd00055">
    <property type="entry name" value="EGF_Lam"/>
    <property type="match status" value="1"/>
</dbReference>
<keyword evidence="5" id="KW-0812">Transmembrane</keyword>
<keyword evidence="4" id="KW-0880">Kelch repeat</keyword>
<comment type="subcellular location">
    <subcellularLocation>
        <location evidence="1">Membrane</location>
        <topology evidence="1">Single-pass membrane protein</topology>
    </subcellularLocation>
    <subcellularLocation>
        <location evidence="2">Nucleus</location>
        <location evidence="2">Nucleolus</location>
    </subcellularLocation>
</comment>
<feature type="domain" description="EGF-like" evidence="17">
    <location>
        <begin position="825"/>
        <end position="857"/>
    </location>
</feature>
<feature type="domain" description="CUB" evidence="16">
    <location>
        <begin position="727"/>
        <end position="827"/>
    </location>
</feature>
<dbReference type="Pfam" id="PF07540">
    <property type="entry name" value="NOC3p"/>
    <property type="match status" value="1"/>
</dbReference>
<keyword evidence="7" id="KW-0472">Membrane</keyword>
<reference evidence="19" key="1">
    <citation type="submission" date="2011-05" db="EMBL/GenBank/DDBJ databases">
        <authorList>
            <person name="Richards S.R."/>
            <person name="Qu J."/>
            <person name="Jiang H."/>
            <person name="Jhangiani S.N."/>
            <person name="Agravi P."/>
            <person name="Goodspeed R."/>
            <person name="Gross S."/>
            <person name="Mandapat C."/>
            <person name="Jackson L."/>
            <person name="Mathew T."/>
            <person name="Pu L."/>
            <person name="Thornton R."/>
            <person name="Saada N."/>
            <person name="Wilczek-Boney K.B."/>
            <person name="Lee S."/>
            <person name="Kovar C."/>
            <person name="Wu Y."/>
            <person name="Scherer S.E."/>
            <person name="Worley K.C."/>
            <person name="Muzny D.M."/>
            <person name="Gibbs R."/>
        </authorList>
    </citation>
    <scope>NUCLEOTIDE SEQUENCE</scope>
    <source>
        <strain evidence="19">Brora</strain>
    </source>
</reference>
<evidence type="ECO:0000256" key="5">
    <source>
        <dbReference type="ARBA" id="ARBA00022692"/>
    </source>
</evidence>
<evidence type="ECO:0000256" key="8">
    <source>
        <dbReference type="ARBA" id="ARBA00023054"/>
    </source>
</evidence>
<evidence type="ECO:0000256" key="12">
    <source>
        <dbReference type="ARBA" id="ARBA00032937"/>
    </source>
</evidence>
<evidence type="ECO:0000256" key="1">
    <source>
        <dbReference type="ARBA" id="ARBA00004167"/>
    </source>
</evidence>
<evidence type="ECO:0000256" key="7">
    <source>
        <dbReference type="ARBA" id="ARBA00022989"/>
    </source>
</evidence>
<dbReference type="Gene3D" id="2.120.10.80">
    <property type="entry name" value="Kelch-type beta propeller"/>
    <property type="match status" value="1"/>
</dbReference>
<evidence type="ECO:0000256" key="13">
    <source>
        <dbReference type="PROSITE-ProRule" id="PRU00076"/>
    </source>
</evidence>
<dbReference type="EnsemblMetazoa" id="SMAR003299-RA">
    <property type="protein sequence ID" value="SMAR003299-PA"/>
    <property type="gene ID" value="SMAR003299"/>
</dbReference>
<evidence type="ECO:0000256" key="11">
    <source>
        <dbReference type="ARBA" id="ARBA00032701"/>
    </source>
</evidence>
<evidence type="ECO:0000256" key="3">
    <source>
        <dbReference type="ARBA" id="ARBA00007797"/>
    </source>
</evidence>
<evidence type="ECO:0000256" key="4">
    <source>
        <dbReference type="ARBA" id="ARBA00022441"/>
    </source>
</evidence>
<feature type="region of interest" description="Disordered" evidence="15">
    <location>
        <begin position="1"/>
        <end position="65"/>
    </location>
</feature>
<feature type="compositionally biased region" description="Basic residues" evidence="15">
    <location>
        <begin position="1"/>
        <end position="31"/>
    </location>
</feature>
<keyword evidence="9 13" id="KW-1015">Disulfide bond</keyword>
<dbReference type="GO" id="GO:0003682">
    <property type="term" value="F:chromatin binding"/>
    <property type="evidence" value="ECO:0007669"/>
    <property type="project" value="TreeGrafter"/>
</dbReference>
<proteinExistence type="inferred from homology"/>
<dbReference type="InterPro" id="IPR035914">
    <property type="entry name" value="Sperma_CUB_dom_sf"/>
</dbReference>
<dbReference type="InterPro" id="IPR000859">
    <property type="entry name" value="CUB_dom"/>
</dbReference>
<evidence type="ECO:0000313" key="19">
    <source>
        <dbReference type="Proteomes" id="UP000014500"/>
    </source>
</evidence>
<feature type="compositionally biased region" description="Basic and acidic residues" evidence="15">
    <location>
        <begin position="32"/>
        <end position="55"/>
    </location>
</feature>
<protein>
    <recommendedName>
        <fullName evidence="12">NOC3-like protein</fullName>
    </recommendedName>
    <alternativeName>
        <fullName evidence="11">Nucleolar complex-associated protein 3-like protein</fullName>
    </alternativeName>
</protein>
<dbReference type="PANTHER" id="PTHR14428:SF5">
    <property type="entry name" value="NUCLEOLAR COMPLEX PROTEIN 3 HOMOLOG"/>
    <property type="match status" value="1"/>
</dbReference>
<keyword evidence="8 14" id="KW-0175">Coiled coil</keyword>
<evidence type="ECO:0000256" key="15">
    <source>
        <dbReference type="SAM" id="MobiDB-lite"/>
    </source>
</evidence>
<dbReference type="eggNOG" id="KOG1388">
    <property type="taxonomic scope" value="Eukaryota"/>
</dbReference>
<dbReference type="SUPFAM" id="SSF49854">
    <property type="entry name" value="Spermadhesin, CUB domain"/>
    <property type="match status" value="1"/>
</dbReference>
<feature type="compositionally biased region" description="Basic residues" evidence="15">
    <location>
        <begin position="78"/>
        <end position="93"/>
    </location>
</feature>
<comment type="caution">
    <text evidence="13">Lacks conserved residue(s) required for the propagation of feature annotation.</text>
</comment>
<dbReference type="Gene3D" id="2.10.25.10">
    <property type="entry name" value="Laminin"/>
    <property type="match status" value="1"/>
</dbReference>
<dbReference type="FunFam" id="2.60.120.290:FF:000008">
    <property type="entry name" value="Attractin like 1"/>
    <property type="match status" value="1"/>
</dbReference>
<feature type="compositionally biased region" description="Acidic residues" evidence="15">
    <location>
        <begin position="56"/>
        <end position="65"/>
    </location>
</feature>
<evidence type="ECO:0000313" key="18">
    <source>
        <dbReference type="EnsemblMetazoa" id="SMAR003299-PA"/>
    </source>
</evidence>
<reference evidence="18" key="2">
    <citation type="submission" date="2015-02" db="UniProtKB">
        <authorList>
            <consortium name="EnsemblMetazoa"/>
        </authorList>
    </citation>
    <scope>IDENTIFICATION</scope>
</reference>
<dbReference type="SMART" id="SM00042">
    <property type="entry name" value="CUB"/>
    <property type="match status" value="1"/>
</dbReference>
<dbReference type="Pfam" id="PF03914">
    <property type="entry name" value="CBF"/>
    <property type="match status" value="1"/>
</dbReference>
<evidence type="ECO:0000256" key="2">
    <source>
        <dbReference type="ARBA" id="ARBA00004604"/>
    </source>
</evidence>
<dbReference type="PROSITE" id="PS00022">
    <property type="entry name" value="EGF_1"/>
    <property type="match status" value="2"/>
</dbReference>
<evidence type="ECO:0000259" key="16">
    <source>
        <dbReference type="PROSITE" id="PS01180"/>
    </source>
</evidence>